<organism evidence="1">
    <name type="scientific">Thermodesulfobium narugense</name>
    <dbReference type="NCBI Taxonomy" id="184064"/>
    <lineage>
        <taxon>Bacteria</taxon>
        <taxon>Pseudomonadati</taxon>
        <taxon>Thermodesulfobiota</taxon>
        <taxon>Thermodesulfobiia</taxon>
        <taxon>Thermodesulfobiales</taxon>
        <taxon>Thermodesulfobiaceae</taxon>
        <taxon>Thermodesulfobium</taxon>
    </lineage>
</organism>
<dbReference type="Gene3D" id="3.30.160.170">
    <property type="entry name" value="FlaG-like"/>
    <property type="match status" value="1"/>
</dbReference>
<comment type="caution">
    <text evidence="1">The sequence shown here is derived from an EMBL/GenBank/DDBJ whole genome shotgun (WGS) entry which is preliminary data.</text>
</comment>
<dbReference type="EMBL" id="DRUY01000189">
    <property type="protein sequence ID" value="HHI66024.1"/>
    <property type="molecule type" value="Genomic_DNA"/>
</dbReference>
<keyword evidence="1" id="KW-0282">Flagellum</keyword>
<keyword evidence="1" id="KW-0966">Cell projection</keyword>
<evidence type="ECO:0000313" key="1">
    <source>
        <dbReference type="EMBL" id="HHI66024.1"/>
    </source>
</evidence>
<dbReference type="AlphaFoldDB" id="A0A7C5KBY9"/>
<dbReference type="InterPro" id="IPR035924">
    <property type="entry name" value="FlaG-like_sf"/>
</dbReference>
<dbReference type="Pfam" id="PF03646">
    <property type="entry name" value="FlaG"/>
    <property type="match status" value="1"/>
</dbReference>
<name>A0A7C5KBY9_9BACT</name>
<proteinExistence type="predicted"/>
<protein>
    <submittedName>
        <fullName evidence="1">Flagellar protein FlaG</fullName>
    </submittedName>
</protein>
<dbReference type="SUPFAM" id="SSF160214">
    <property type="entry name" value="FlaG-like"/>
    <property type="match status" value="1"/>
</dbReference>
<dbReference type="PANTHER" id="PTHR37166">
    <property type="entry name" value="PROTEIN FLAG"/>
    <property type="match status" value="1"/>
</dbReference>
<accession>A0A7C5KBY9</accession>
<keyword evidence="1" id="KW-0969">Cilium</keyword>
<sequence length="148" mass="16536">MQKITKRPLRRVKVIASNKGDSNLTALIRPELLAIKQSQLAIDSRLAGISGISKVGNTTSDEIQSVENNNNKVNIKTLKSVVESLNAKLESQNIKSKFEVYEKINGAYYIRFYNAETNETISEFPPKKYLDMIASFINGSGTLINRKV</sequence>
<dbReference type="PANTHER" id="PTHR37166:SF1">
    <property type="entry name" value="PROTEIN FLAG"/>
    <property type="match status" value="1"/>
</dbReference>
<reference evidence="1" key="1">
    <citation type="journal article" date="2020" name="mSystems">
        <title>Genome- and Community-Level Interaction Insights into Carbon Utilization and Element Cycling Functions of Hydrothermarchaeota in Hydrothermal Sediment.</title>
        <authorList>
            <person name="Zhou Z."/>
            <person name="Liu Y."/>
            <person name="Xu W."/>
            <person name="Pan J."/>
            <person name="Luo Z.H."/>
            <person name="Li M."/>
        </authorList>
    </citation>
    <scope>NUCLEOTIDE SEQUENCE [LARGE SCALE GENOMIC DNA]</scope>
    <source>
        <strain evidence="1">SpSt-1019</strain>
    </source>
</reference>
<dbReference type="InterPro" id="IPR005186">
    <property type="entry name" value="FlaG"/>
</dbReference>
<gene>
    <name evidence="1" type="ORF">ENL70_05710</name>
</gene>